<evidence type="ECO:0000313" key="2">
    <source>
        <dbReference type="EMBL" id="TQL59958.1"/>
    </source>
</evidence>
<dbReference type="OrthoDB" id="3268477at2"/>
<evidence type="ECO:0000256" key="1">
    <source>
        <dbReference type="SAM" id="MobiDB-lite"/>
    </source>
</evidence>
<evidence type="ECO:0008006" key="4">
    <source>
        <dbReference type="Google" id="ProtNLM"/>
    </source>
</evidence>
<dbReference type="RefSeq" id="WP_141787911.1">
    <property type="nucleotide sequence ID" value="NZ_BAAAKX010000005.1"/>
</dbReference>
<protein>
    <recommendedName>
        <fullName evidence="4">Methionine aminopeptidase</fullName>
    </recommendedName>
</protein>
<dbReference type="AlphaFoldDB" id="A0A542ZHX2"/>
<feature type="compositionally biased region" description="Basic and acidic residues" evidence="1">
    <location>
        <begin position="33"/>
        <end position="56"/>
    </location>
</feature>
<organism evidence="2 3">
    <name type="scientific">Oryzihumus leptocrescens</name>
    <dbReference type="NCBI Taxonomy" id="297536"/>
    <lineage>
        <taxon>Bacteria</taxon>
        <taxon>Bacillati</taxon>
        <taxon>Actinomycetota</taxon>
        <taxon>Actinomycetes</taxon>
        <taxon>Micrococcales</taxon>
        <taxon>Intrasporangiaceae</taxon>
        <taxon>Oryzihumus</taxon>
    </lineage>
</organism>
<dbReference type="EMBL" id="VFOQ01000001">
    <property type="protein sequence ID" value="TQL59958.1"/>
    <property type="molecule type" value="Genomic_DNA"/>
</dbReference>
<feature type="region of interest" description="Disordered" evidence="1">
    <location>
        <begin position="1"/>
        <end position="62"/>
    </location>
</feature>
<sequence length="62" mass="7020">MAYWFNVDKGTVEDDSSKSPGDQLLGPYTTQDEATRALEHARENTEKWDAEDKAWDDAGLED</sequence>
<proteinExistence type="predicted"/>
<evidence type="ECO:0000313" key="3">
    <source>
        <dbReference type="Proteomes" id="UP000319514"/>
    </source>
</evidence>
<dbReference type="Proteomes" id="UP000319514">
    <property type="component" value="Unassembled WGS sequence"/>
</dbReference>
<accession>A0A542ZHX2</accession>
<name>A0A542ZHX2_9MICO</name>
<comment type="caution">
    <text evidence="2">The sequence shown here is derived from an EMBL/GenBank/DDBJ whole genome shotgun (WGS) entry which is preliminary data.</text>
</comment>
<reference evidence="2 3" key="1">
    <citation type="submission" date="2019-06" db="EMBL/GenBank/DDBJ databases">
        <title>Sequencing the genomes of 1000 actinobacteria strains.</title>
        <authorList>
            <person name="Klenk H.-P."/>
        </authorList>
    </citation>
    <scope>NUCLEOTIDE SEQUENCE [LARGE SCALE GENOMIC DNA]</scope>
    <source>
        <strain evidence="2 3">DSM 18082</strain>
    </source>
</reference>
<keyword evidence="3" id="KW-1185">Reference proteome</keyword>
<gene>
    <name evidence="2" type="ORF">FB474_1333</name>
</gene>